<evidence type="ECO:0000313" key="1">
    <source>
        <dbReference type="Proteomes" id="UP000694865"/>
    </source>
</evidence>
<accession>A0ABM0GK82</accession>
<protein>
    <submittedName>
        <fullName evidence="2">Uncharacterized protein C4orf45 homolog</fullName>
    </submittedName>
</protein>
<proteinExistence type="predicted"/>
<reference evidence="2" key="1">
    <citation type="submission" date="2025-08" db="UniProtKB">
        <authorList>
            <consortium name="RefSeq"/>
        </authorList>
    </citation>
    <scope>IDENTIFICATION</scope>
    <source>
        <tissue evidence="2">Testes</tissue>
    </source>
</reference>
<dbReference type="RefSeq" id="XP_002731693.1">
    <property type="nucleotide sequence ID" value="XM_002731647.2"/>
</dbReference>
<dbReference type="PANTHER" id="PTHR34833:SF1">
    <property type="entry name" value="GENE, 17359-RELATED"/>
    <property type="match status" value="1"/>
</dbReference>
<dbReference type="InterPro" id="IPR027814">
    <property type="entry name" value="DUF4562"/>
</dbReference>
<name>A0ABM0GK82_SACKO</name>
<dbReference type="Pfam" id="PF15123">
    <property type="entry name" value="DUF4562"/>
    <property type="match status" value="1"/>
</dbReference>
<evidence type="ECO:0000313" key="2">
    <source>
        <dbReference type="RefSeq" id="XP_002731693.1"/>
    </source>
</evidence>
<gene>
    <name evidence="2" type="primary">LOC100370195</name>
</gene>
<keyword evidence="1" id="KW-1185">Reference proteome</keyword>
<dbReference type="GeneID" id="100370195"/>
<dbReference type="PANTHER" id="PTHR34833">
    <property type="entry name" value="GENE, 17359-RELATED"/>
    <property type="match status" value="1"/>
</dbReference>
<dbReference type="Proteomes" id="UP000694865">
    <property type="component" value="Unplaced"/>
</dbReference>
<organism evidence="1 2">
    <name type="scientific">Saccoglossus kowalevskii</name>
    <name type="common">Acorn worm</name>
    <dbReference type="NCBI Taxonomy" id="10224"/>
    <lineage>
        <taxon>Eukaryota</taxon>
        <taxon>Metazoa</taxon>
        <taxon>Hemichordata</taxon>
        <taxon>Enteropneusta</taxon>
        <taxon>Harrimaniidae</taxon>
        <taxon>Saccoglossus</taxon>
    </lineage>
</organism>
<sequence>MSAYTTPTQSRATSGYSHVSHVAAPVAESRLPVELDATRDIKLFSGPCGIGQHKISHIIDHNVFLGIGDASKEKTSELRYICRGPTGSSTHLSPRHERVGEIGWNYSRFKDYTKTKRMPVRKVYNIGIKD</sequence>